<dbReference type="EMBL" id="AJAU01000005">
    <property type="protein sequence ID" value="EOL50371.1"/>
    <property type="molecule type" value="Genomic_DNA"/>
</dbReference>
<dbReference type="RefSeq" id="WP_010770568.1">
    <property type="nucleotide sequence ID" value="NZ_KB946332.1"/>
</dbReference>
<feature type="coiled-coil region" evidence="1">
    <location>
        <begin position="1"/>
        <end position="95"/>
    </location>
</feature>
<proteinExistence type="predicted"/>
<dbReference type="eggNOG" id="ENOG502ZEDJ">
    <property type="taxonomic scope" value="Bacteria"/>
</dbReference>
<name>R3WR98_9ENTE</name>
<comment type="caution">
    <text evidence="2">The sequence shown here is derived from an EMBL/GenBank/DDBJ whole genome shotgun (WGS) entry which is preliminary data.</text>
</comment>
<protein>
    <submittedName>
        <fullName evidence="2">Uncharacterized protein</fullName>
    </submittedName>
</protein>
<keyword evidence="3" id="KW-1185">Reference proteome</keyword>
<evidence type="ECO:0000313" key="2">
    <source>
        <dbReference type="EMBL" id="EOL50371.1"/>
    </source>
</evidence>
<accession>R3WR98</accession>
<gene>
    <name evidence="2" type="ORF">UC7_00364</name>
</gene>
<organism evidence="2 3">
    <name type="scientific">Enterococcus caccae ATCC BAA-1240</name>
    <dbReference type="NCBI Taxonomy" id="1158612"/>
    <lineage>
        <taxon>Bacteria</taxon>
        <taxon>Bacillati</taxon>
        <taxon>Bacillota</taxon>
        <taxon>Bacilli</taxon>
        <taxon>Lactobacillales</taxon>
        <taxon>Enterococcaceae</taxon>
        <taxon>Enterococcus</taxon>
    </lineage>
</organism>
<dbReference type="Proteomes" id="UP000013840">
    <property type="component" value="Unassembled WGS sequence"/>
</dbReference>
<keyword evidence="1" id="KW-0175">Coiled coil</keyword>
<dbReference type="OrthoDB" id="2185212at2"/>
<dbReference type="PATRIC" id="fig|1158612.3.peg.371"/>
<dbReference type="STRING" id="317735.RU98_GL000965"/>
<evidence type="ECO:0000313" key="3">
    <source>
        <dbReference type="Proteomes" id="UP000013840"/>
    </source>
</evidence>
<evidence type="ECO:0000256" key="1">
    <source>
        <dbReference type="SAM" id="Coils"/>
    </source>
</evidence>
<dbReference type="AlphaFoldDB" id="R3WR98"/>
<reference evidence="2 3" key="1">
    <citation type="submission" date="2013-02" db="EMBL/GenBank/DDBJ databases">
        <title>The Genome Sequence of Enterococcus caccae BAA-1240.</title>
        <authorList>
            <consortium name="The Broad Institute Genome Sequencing Platform"/>
            <consortium name="The Broad Institute Genome Sequencing Center for Infectious Disease"/>
            <person name="Earl A.M."/>
            <person name="Gilmore M.S."/>
            <person name="Lebreton F."/>
            <person name="Walker B."/>
            <person name="Young S.K."/>
            <person name="Zeng Q."/>
            <person name="Gargeya S."/>
            <person name="Fitzgerald M."/>
            <person name="Haas B."/>
            <person name="Abouelleil A."/>
            <person name="Alvarado L."/>
            <person name="Arachchi H.M."/>
            <person name="Berlin A.M."/>
            <person name="Chapman S.B."/>
            <person name="Dewar J."/>
            <person name="Goldberg J."/>
            <person name="Griggs A."/>
            <person name="Gujja S."/>
            <person name="Hansen M."/>
            <person name="Howarth C."/>
            <person name="Imamovic A."/>
            <person name="Larimer J."/>
            <person name="McCowan C."/>
            <person name="Murphy C."/>
            <person name="Neiman D."/>
            <person name="Pearson M."/>
            <person name="Priest M."/>
            <person name="Roberts A."/>
            <person name="Saif S."/>
            <person name="Shea T."/>
            <person name="Sisk P."/>
            <person name="Sykes S."/>
            <person name="Wortman J."/>
            <person name="Nusbaum C."/>
            <person name="Birren B."/>
        </authorList>
    </citation>
    <scope>NUCLEOTIDE SEQUENCE [LARGE SCALE GENOMIC DNA]</scope>
    <source>
        <strain evidence="2 3">ATCC BAA-1240</strain>
    </source>
</reference>
<sequence length="97" mass="11713">MDKEEQYMDDYQRTRRILEEQEDAVKSFQRKGQQLAENTLSEIHHTVQLFAETNEPFEHARNEIAQLEEAFLTALNQEKKKILLQEEEAERMYRKNI</sequence>